<dbReference type="InParanoid" id="M1DMH1"/>
<accession>M1DMH1</accession>
<dbReference type="AlphaFoldDB" id="M1DMH1"/>
<dbReference type="Proteomes" id="UP000011115">
    <property type="component" value="Unassembled WGS sequence"/>
</dbReference>
<organism evidence="1 2">
    <name type="scientific">Solanum tuberosum</name>
    <name type="common">Potato</name>
    <dbReference type="NCBI Taxonomy" id="4113"/>
    <lineage>
        <taxon>Eukaryota</taxon>
        <taxon>Viridiplantae</taxon>
        <taxon>Streptophyta</taxon>
        <taxon>Embryophyta</taxon>
        <taxon>Tracheophyta</taxon>
        <taxon>Spermatophyta</taxon>
        <taxon>Magnoliopsida</taxon>
        <taxon>eudicotyledons</taxon>
        <taxon>Gunneridae</taxon>
        <taxon>Pentapetalae</taxon>
        <taxon>asterids</taxon>
        <taxon>lamiids</taxon>
        <taxon>Solanales</taxon>
        <taxon>Solanaceae</taxon>
        <taxon>Solanoideae</taxon>
        <taxon>Solaneae</taxon>
        <taxon>Solanum</taxon>
    </lineage>
</organism>
<evidence type="ECO:0000313" key="2">
    <source>
        <dbReference type="Proteomes" id="UP000011115"/>
    </source>
</evidence>
<reference evidence="2" key="1">
    <citation type="journal article" date="2011" name="Nature">
        <title>Genome sequence and analysis of the tuber crop potato.</title>
        <authorList>
            <consortium name="The Potato Genome Sequencing Consortium"/>
        </authorList>
    </citation>
    <scope>NUCLEOTIDE SEQUENCE [LARGE SCALE GENOMIC DNA]</scope>
    <source>
        <strain evidence="2">cv. DM1-3 516 R44</strain>
    </source>
</reference>
<dbReference type="HOGENOM" id="CLU_2042192_0_0_1"/>
<proteinExistence type="predicted"/>
<evidence type="ECO:0000313" key="1">
    <source>
        <dbReference type="EnsemblPlants" id="PGSC0003DMT400091387"/>
    </source>
</evidence>
<reference evidence="1" key="2">
    <citation type="submission" date="2015-06" db="UniProtKB">
        <authorList>
            <consortium name="EnsemblPlants"/>
        </authorList>
    </citation>
    <scope>IDENTIFICATION</scope>
    <source>
        <strain evidence="1">DM1-3 516 R44</strain>
    </source>
</reference>
<name>M1DMH1_SOLTU</name>
<dbReference type="EnsemblPlants" id="PGSC0003DMT400091387">
    <property type="protein sequence ID" value="PGSC0003DMT400091387"/>
    <property type="gene ID" value="PGSC0003DMG400040958"/>
</dbReference>
<sequence>MVLGTTTGPHEPWSRPRAVVLPVVLGQWLGQSVLASLILRHLHEPSHEPWSRPLVVKWLVEVCHFEATLRELLPCLHKSHHGPCSSPLAVVVVVDLRQCAQAWGSLGLWLGPCPFILALAF</sequence>
<keyword evidence="2" id="KW-1185">Reference proteome</keyword>
<dbReference type="PaxDb" id="4113-PGSC0003DMT400091387"/>
<protein>
    <submittedName>
        <fullName evidence="1">Uncharacterized protein</fullName>
    </submittedName>
</protein>
<dbReference type="Gramene" id="PGSC0003DMT400091387">
    <property type="protein sequence ID" value="PGSC0003DMT400091387"/>
    <property type="gene ID" value="PGSC0003DMG400040958"/>
</dbReference>